<dbReference type="PANTHER" id="PTHR43806:SF11">
    <property type="entry name" value="CEREVISIN-RELATED"/>
    <property type="match status" value="1"/>
</dbReference>
<gene>
    <name evidence="8" type="ORF">HNQ10_002680</name>
</gene>
<feature type="domain" description="Peptidase S8/S53" evidence="7">
    <location>
        <begin position="117"/>
        <end position="380"/>
    </location>
</feature>
<dbReference type="GO" id="GO:0006508">
    <property type="term" value="P:proteolysis"/>
    <property type="evidence" value="ECO:0007669"/>
    <property type="project" value="UniProtKB-KW"/>
</dbReference>
<reference evidence="8 9" key="1">
    <citation type="submission" date="2020-08" db="EMBL/GenBank/DDBJ databases">
        <title>Genomic Encyclopedia of Type Strains, Phase IV (KMG-IV): sequencing the most valuable type-strain genomes for metagenomic binning, comparative biology and taxonomic classification.</title>
        <authorList>
            <person name="Goeker M."/>
        </authorList>
    </citation>
    <scope>NUCLEOTIDE SEQUENCE [LARGE SCALE GENOMIC DNA]</scope>
    <source>
        <strain evidence="8 9">DSM 105434</strain>
    </source>
</reference>
<evidence type="ECO:0000256" key="6">
    <source>
        <dbReference type="RuleBase" id="RU003355"/>
    </source>
</evidence>
<evidence type="ECO:0000256" key="2">
    <source>
        <dbReference type="ARBA" id="ARBA00022670"/>
    </source>
</evidence>
<accession>A0ABR6MX76</accession>
<comment type="similarity">
    <text evidence="1 5 6">Belongs to the peptidase S8 family.</text>
</comment>
<dbReference type="PROSITE" id="PS00138">
    <property type="entry name" value="SUBTILASE_SER"/>
    <property type="match status" value="1"/>
</dbReference>
<evidence type="ECO:0000313" key="9">
    <source>
        <dbReference type="Proteomes" id="UP000536909"/>
    </source>
</evidence>
<dbReference type="InterPro" id="IPR036852">
    <property type="entry name" value="Peptidase_S8/S53_dom_sf"/>
</dbReference>
<evidence type="ECO:0000256" key="3">
    <source>
        <dbReference type="ARBA" id="ARBA00022801"/>
    </source>
</evidence>
<sequence length="483" mass="49034">MTSPASGLALRGTALRPGVPSRALLVRGQPQVTPSGGLERREGLPGLKLTRLVYATPEQARQARASLTADPGVTLVTDDAPVHTDGGRAVPLGTLPAGGQWFWRLEGFPATWERIRGAGVTVAVVDTGVLLAHPDLQGNLLPGRDFVEGDDDPNDTDGHGTHVAGLIAAHGQVTGAAPEAKVLPVRVLSGEEGGSVADVAAGLLWAANRLDGQPNPHPAQVINLSLGTDEFNPVLAEAVQRVQAAGVLVVAATGNDGGAPLYPAALPGVLAVTALAGPSVPYQPSYANRGPGPRLAAFGGDLGSDQDKNGEMDGILSTDVVRGAAGHALRMGTSMAAPQVSGAAALVLAGGVAPDRVKAVLERRAWDLGVRGFDESYGWGLLSADAAKTGAPRTYVVALNGAGQIVAFTPVVDGGYCLANLPPNEPVQVFAVTDGDDDGLLGEAGDLRAAPRTLSFTAAQDAALDFTLAPTDGAQPLPLTGAR</sequence>
<keyword evidence="9" id="KW-1185">Reference proteome</keyword>
<feature type="active site" description="Charge relay system" evidence="5">
    <location>
        <position position="334"/>
    </location>
</feature>
<dbReference type="InterPro" id="IPR015500">
    <property type="entry name" value="Peptidase_S8_subtilisin-rel"/>
</dbReference>
<feature type="active site" description="Charge relay system" evidence="5">
    <location>
        <position position="159"/>
    </location>
</feature>
<dbReference type="InterPro" id="IPR023828">
    <property type="entry name" value="Peptidase_S8_Ser-AS"/>
</dbReference>
<dbReference type="PRINTS" id="PR00723">
    <property type="entry name" value="SUBTILISIN"/>
</dbReference>
<dbReference type="PROSITE" id="PS00137">
    <property type="entry name" value="SUBTILASE_HIS"/>
    <property type="match status" value="1"/>
</dbReference>
<comment type="caution">
    <text evidence="8">The sequence shown here is derived from an EMBL/GenBank/DDBJ whole genome shotgun (WGS) entry which is preliminary data.</text>
</comment>
<evidence type="ECO:0000256" key="4">
    <source>
        <dbReference type="ARBA" id="ARBA00022825"/>
    </source>
</evidence>
<dbReference type="PROSITE" id="PS00136">
    <property type="entry name" value="SUBTILASE_ASP"/>
    <property type="match status" value="1"/>
</dbReference>
<proteinExistence type="inferred from homology"/>
<dbReference type="Proteomes" id="UP000536909">
    <property type="component" value="Unassembled WGS sequence"/>
</dbReference>
<dbReference type="Gene3D" id="3.40.50.200">
    <property type="entry name" value="Peptidase S8/S53 domain"/>
    <property type="match status" value="1"/>
</dbReference>
<dbReference type="PANTHER" id="PTHR43806">
    <property type="entry name" value="PEPTIDASE S8"/>
    <property type="match status" value="1"/>
</dbReference>
<dbReference type="GO" id="GO:0008233">
    <property type="term" value="F:peptidase activity"/>
    <property type="evidence" value="ECO:0007669"/>
    <property type="project" value="UniProtKB-KW"/>
</dbReference>
<name>A0ABR6MX76_9DEIO</name>
<dbReference type="EMBL" id="JACHFV010000008">
    <property type="protein sequence ID" value="MBB5295841.1"/>
    <property type="molecule type" value="Genomic_DNA"/>
</dbReference>
<dbReference type="Pfam" id="PF00082">
    <property type="entry name" value="Peptidase_S8"/>
    <property type="match status" value="1"/>
</dbReference>
<dbReference type="SUPFAM" id="SSF52743">
    <property type="entry name" value="Subtilisin-like"/>
    <property type="match status" value="1"/>
</dbReference>
<keyword evidence="2 5" id="KW-0645">Protease</keyword>
<keyword evidence="3 5" id="KW-0378">Hydrolase</keyword>
<dbReference type="InterPro" id="IPR023827">
    <property type="entry name" value="Peptidase_S8_Asp-AS"/>
</dbReference>
<organism evidence="8 9">
    <name type="scientific">Deinococcus metallilatus</name>
    <dbReference type="NCBI Taxonomy" id="1211322"/>
    <lineage>
        <taxon>Bacteria</taxon>
        <taxon>Thermotogati</taxon>
        <taxon>Deinococcota</taxon>
        <taxon>Deinococci</taxon>
        <taxon>Deinococcales</taxon>
        <taxon>Deinococcaceae</taxon>
        <taxon>Deinococcus</taxon>
    </lineage>
</organism>
<dbReference type="InterPro" id="IPR022398">
    <property type="entry name" value="Peptidase_S8_His-AS"/>
</dbReference>
<feature type="active site" description="Charge relay system" evidence="5">
    <location>
        <position position="126"/>
    </location>
</feature>
<dbReference type="InterPro" id="IPR050131">
    <property type="entry name" value="Peptidase_S8_subtilisin-like"/>
</dbReference>
<evidence type="ECO:0000313" key="8">
    <source>
        <dbReference type="EMBL" id="MBB5295841.1"/>
    </source>
</evidence>
<dbReference type="InterPro" id="IPR000209">
    <property type="entry name" value="Peptidase_S8/S53_dom"/>
</dbReference>
<evidence type="ECO:0000256" key="1">
    <source>
        <dbReference type="ARBA" id="ARBA00011073"/>
    </source>
</evidence>
<keyword evidence="4 5" id="KW-0720">Serine protease</keyword>
<dbReference type="PROSITE" id="PS51892">
    <property type="entry name" value="SUBTILASE"/>
    <property type="match status" value="1"/>
</dbReference>
<evidence type="ECO:0000256" key="5">
    <source>
        <dbReference type="PROSITE-ProRule" id="PRU01240"/>
    </source>
</evidence>
<dbReference type="RefSeq" id="WP_146719797.1">
    <property type="nucleotide sequence ID" value="NZ_BSUI01000005.1"/>
</dbReference>
<evidence type="ECO:0000259" key="7">
    <source>
        <dbReference type="Pfam" id="PF00082"/>
    </source>
</evidence>
<protein>
    <submittedName>
        <fullName evidence="8">Subtilisin family serine protease</fullName>
    </submittedName>
</protein>